<dbReference type="InterPro" id="IPR036928">
    <property type="entry name" value="AS_sf"/>
</dbReference>
<proteinExistence type="inferred from homology"/>
<name>A0A8H4WRJ4_9HYPO</name>
<dbReference type="AlphaFoldDB" id="A0A8H4WRJ4"/>
<evidence type="ECO:0000256" key="3">
    <source>
        <dbReference type="PIRSR" id="PIRSR001221-1"/>
    </source>
</evidence>
<feature type="active site" description="Charge relay system" evidence="3">
    <location>
        <position position="214"/>
    </location>
</feature>
<feature type="domain" description="Amidase" evidence="5">
    <location>
        <begin position="85"/>
        <end position="540"/>
    </location>
</feature>
<feature type="active site" description="Charge relay system" evidence="3">
    <location>
        <position position="139"/>
    </location>
</feature>
<dbReference type="PANTHER" id="PTHR46072">
    <property type="entry name" value="AMIDASE-RELATED-RELATED"/>
    <property type="match status" value="1"/>
</dbReference>
<dbReference type="GO" id="GO:0016787">
    <property type="term" value="F:hydrolase activity"/>
    <property type="evidence" value="ECO:0007669"/>
    <property type="project" value="UniProtKB-KW"/>
</dbReference>
<feature type="binding site" evidence="4">
    <location>
        <begin position="235"/>
        <end position="238"/>
    </location>
    <ligand>
        <name>substrate</name>
    </ligand>
</feature>
<reference evidence="6" key="1">
    <citation type="journal article" date="2020" name="BMC Genomics">
        <title>Correction to: Identification and distribution of gene clusters required for synthesis of sphingolipid metabolism inhibitors in diverse species of the filamentous fungus Fusarium.</title>
        <authorList>
            <person name="Kim H.S."/>
            <person name="Lohmar J.M."/>
            <person name="Busman M."/>
            <person name="Brown D.W."/>
            <person name="Naumann T.A."/>
            <person name="Divon H.H."/>
            <person name="Lysoe E."/>
            <person name="Uhlig S."/>
            <person name="Proctor R.H."/>
        </authorList>
    </citation>
    <scope>NUCLEOTIDE SEQUENCE</scope>
    <source>
        <strain evidence="6">NRRL 20472</strain>
    </source>
</reference>
<dbReference type="PANTHER" id="PTHR46072:SF4">
    <property type="entry name" value="AMIDASE C550.07-RELATED"/>
    <property type="match status" value="1"/>
</dbReference>
<reference evidence="6" key="2">
    <citation type="submission" date="2020-05" db="EMBL/GenBank/DDBJ databases">
        <authorList>
            <person name="Kim H.-S."/>
            <person name="Proctor R.H."/>
            <person name="Brown D.W."/>
        </authorList>
    </citation>
    <scope>NUCLEOTIDE SEQUENCE</scope>
    <source>
        <strain evidence="6">NRRL 20472</strain>
    </source>
</reference>
<sequence length="556" mass="59919">MITHPSKPMSTVRERIQAALTARSSSLEPSALLQPRELAALPNNVVSIPRSSGLLTEAELDLTENHDATDLLQMLAKQQVSAQALLMAYRKRATIAQQCTNCLTELIPQALVDATACDEFLARTGQTMGPLHGLPVSVKEQIAVAGHCTNAGFVAWVNNLSVEDAHVVKTLKKLGAVVFARTNQPQSLMHLETSNNIYGATVHPLNRKLTSGGSTGGEAALMAMNGSPLGIGGDIGGSIRVPASLTGIYGLLPSPGRISGEGVVIPTPGCDSIMGTLGPFARSLRDIELFCQAYSSTNPWIDDISLIPSDILSPSIGRQLDPSKPLRVGIMLDDGVVTPLPPVRRVLEKVKSRLSSSSTIELIPFTPWDHAKAWRIVAANYFEDAGVDIRKTCEAGNEPLELLTEWILDECEVSSHLVGKTIQVRKARRDAFRQTYAAYWNRAGIDVLVSPISPGTAPPLGTSKYWGYSAIWNLLSYPAVALPAASLVGEKNEEQELNKEEYTPKNETEAHIYSHYSPAMAEKMPVGIQVVAPRFHETVLMKAARTIGDALKQGAT</sequence>
<evidence type="ECO:0000256" key="4">
    <source>
        <dbReference type="PIRSR" id="PIRSR001221-2"/>
    </source>
</evidence>
<keyword evidence="7" id="KW-1185">Reference proteome</keyword>
<gene>
    <name evidence="6" type="ORF">FSARC_13904</name>
</gene>
<dbReference type="InterPro" id="IPR023631">
    <property type="entry name" value="Amidase_dom"/>
</dbReference>
<evidence type="ECO:0000256" key="1">
    <source>
        <dbReference type="ARBA" id="ARBA00009199"/>
    </source>
</evidence>
<feature type="binding site" evidence="4">
    <location>
        <position position="188"/>
    </location>
    <ligand>
        <name>substrate</name>
    </ligand>
</feature>
<comment type="similarity">
    <text evidence="1">Belongs to the amidase family.</text>
</comment>
<evidence type="ECO:0000259" key="5">
    <source>
        <dbReference type="Pfam" id="PF01425"/>
    </source>
</evidence>
<dbReference type="OrthoDB" id="6428749at2759"/>
<dbReference type="SUPFAM" id="SSF75304">
    <property type="entry name" value="Amidase signature (AS) enzymes"/>
    <property type="match status" value="1"/>
</dbReference>
<protein>
    <recommendedName>
        <fullName evidence="5">Amidase domain-containing protein</fullName>
    </recommendedName>
</protein>
<dbReference type="Pfam" id="PF01425">
    <property type="entry name" value="Amidase"/>
    <property type="match status" value="1"/>
</dbReference>
<evidence type="ECO:0000256" key="2">
    <source>
        <dbReference type="ARBA" id="ARBA00022801"/>
    </source>
</evidence>
<dbReference type="Gene3D" id="3.90.1300.10">
    <property type="entry name" value="Amidase signature (AS) domain"/>
    <property type="match status" value="1"/>
</dbReference>
<feature type="active site" description="Acyl-ester intermediate" evidence="3">
    <location>
        <position position="238"/>
    </location>
</feature>
<comment type="caution">
    <text evidence="6">The sequence shown here is derived from an EMBL/GenBank/DDBJ whole genome shotgun (WGS) entry which is preliminary data.</text>
</comment>
<accession>A0A8H4WRJ4</accession>
<organism evidence="6 7">
    <name type="scientific">Fusarium sarcochroum</name>
    <dbReference type="NCBI Taxonomy" id="1208366"/>
    <lineage>
        <taxon>Eukaryota</taxon>
        <taxon>Fungi</taxon>
        <taxon>Dikarya</taxon>
        <taxon>Ascomycota</taxon>
        <taxon>Pezizomycotina</taxon>
        <taxon>Sordariomycetes</taxon>
        <taxon>Hypocreomycetidae</taxon>
        <taxon>Hypocreales</taxon>
        <taxon>Nectriaceae</taxon>
        <taxon>Fusarium</taxon>
        <taxon>Fusarium lateritium species complex</taxon>
    </lineage>
</organism>
<keyword evidence="2" id="KW-0378">Hydrolase</keyword>
<dbReference type="Proteomes" id="UP000622797">
    <property type="component" value="Unassembled WGS sequence"/>
</dbReference>
<dbReference type="PIRSF" id="PIRSF001221">
    <property type="entry name" value="Amidase_fungi"/>
    <property type="match status" value="1"/>
</dbReference>
<evidence type="ECO:0000313" key="7">
    <source>
        <dbReference type="Proteomes" id="UP000622797"/>
    </source>
</evidence>
<dbReference type="EMBL" id="JABEXW010001092">
    <property type="protein sequence ID" value="KAF4947687.1"/>
    <property type="molecule type" value="Genomic_DNA"/>
</dbReference>
<evidence type="ECO:0000313" key="6">
    <source>
        <dbReference type="EMBL" id="KAF4947687.1"/>
    </source>
</evidence>
<feature type="binding site" evidence="4">
    <location>
        <position position="214"/>
    </location>
    <ligand>
        <name>substrate</name>
    </ligand>
</feature>